<keyword evidence="3" id="KW-1185">Reference proteome</keyword>
<organism evidence="2 3">
    <name type="scientific">Tropilaelaps mercedesae</name>
    <dbReference type="NCBI Taxonomy" id="418985"/>
    <lineage>
        <taxon>Eukaryota</taxon>
        <taxon>Metazoa</taxon>
        <taxon>Ecdysozoa</taxon>
        <taxon>Arthropoda</taxon>
        <taxon>Chelicerata</taxon>
        <taxon>Arachnida</taxon>
        <taxon>Acari</taxon>
        <taxon>Parasitiformes</taxon>
        <taxon>Mesostigmata</taxon>
        <taxon>Gamasina</taxon>
        <taxon>Dermanyssoidea</taxon>
        <taxon>Laelapidae</taxon>
        <taxon>Tropilaelaps</taxon>
    </lineage>
</organism>
<feature type="region of interest" description="Disordered" evidence="1">
    <location>
        <begin position="1"/>
        <end position="25"/>
    </location>
</feature>
<name>A0A1V9XR77_9ACAR</name>
<evidence type="ECO:0000256" key="1">
    <source>
        <dbReference type="SAM" id="MobiDB-lite"/>
    </source>
</evidence>
<comment type="caution">
    <text evidence="2">The sequence shown here is derived from an EMBL/GenBank/DDBJ whole genome shotgun (WGS) entry which is preliminary data.</text>
</comment>
<gene>
    <name evidence="2" type="ORF">BIW11_08054</name>
</gene>
<accession>A0A1V9XR77</accession>
<sequence length="25" mass="2882">MCIKSRGVHNQKGYTSSLPKGMRFR</sequence>
<evidence type="ECO:0000313" key="3">
    <source>
        <dbReference type="Proteomes" id="UP000192247"/>
    </source>
</evidence>
<dbReference type="Proteomes" id="UP000192247">
    <property type="component" value="Unassembled WGS sequence"/>
</dbReference>
<evidence type="ECO:0000313" key="2">
    <source>
        <dbReference type="EMBL" id="OQR76000.1"/>
    </source>
</evidence>
<dbReference type="EMBL" id="MNPL01005470">
    <property type="protein sequence ID" value="OQR76000.1"/>
    <property type="molecule type" value="Genomic_DNA"/>
</dbReference>
<protein>
    <submittedName>
        <fullName evidence="2">Uncharacterized protein</fullName>
    </submittedName>
</protein>
<dbReference type="InParanoid" id="A0A1V9XR77"/>
<reference evidence="2 3" key="1">
    <citation type="journal article" date="2017" name="Gigascience">
        <title>Draft genome of the honey bee ectoparasitic mite, Tropilaelaps mercedesae, is shaped by the parasitic life history.</title>
        <authorList>
            <person name="Dong X."/>
            <person name="Armstrong S.D."/>
            <person name="Xia D."/>
            <person name="Makepeace B.L."/>
            <person name="Darby A.C."/>
            <person name="Kadowaki T."/>
        </authorList>
    </citation>
    <scope>NUCLEOTIDE SEQUENCE [LARGE SCALE GENOMIC DNA]</scope>
    <source>
        <strain evidence="2">Wuxi-XJTLU</strain>
    </source>
</reference>
<dbReference type="AlphaFoldDB" id="A0A1V9XR77"/>
<proteinExistence type="predicted"/>